<sequence length="289" mass="32689">MSGTIYGKGDRRFEVVPDWGRGKRGLGQFGLVSMVACDAHDRVYVFQREPEAMMLVFEPDGTLAARWGEAYFKHPHGVWIAPDQTLYCTDRDRQTVTQWSLDGDLLRTWGTPDKPGTDGAPFNEPTRAIIAPNGDMYVSDGYGQHRAHRFAADGTVIRSWGEKGTGPGQFGWPVHSVAWHPEGKLLIVDRENNRVQHFTPEGDYLDEWTDFSMPQDLFIDPEGIIYIVEGLPRVTLMTLDGEVIDRWGERGDAPGQFRASPHSCWVDRQGSLYVGEVTTHDCFQKFVRR</sequence>
<keyword evidence="3" id="KW-0325">Glycoprotein</keyword>
<dbReference type="PANTHER" id="PTHR10680">
    <property type="entry name" value="PEPTIDYL-GLYCINE ALPHA-AMIDATING MONOOXYGENASE"/>
    <property type="match status" value="1"/>
</dbReference>
<evidence type="ECO:0000256" key="1">
    <source>
        <dbReference type="ARBA" id="ARBA00022729"/>
    </source>
</evidence>
<evidence type="ECO:0000256" key="3">
    <source>
        <dbReference type="ARBA" id="ARBA00023180"/>
    </source>
</evidence>
<dbReference type="SUPFAM" id="SSF63829">
    <property type="entry name" value="Calcium-dependent phosphotriesterase"/>
    <property type="match status" value="1"/>
</dbReference>
<accession>A0A6J4VAX0</accession>
<name>A0A6J4VAX0_9BACT</name>
<dbReference type="InterPro" id="IPR011042">
    <property type="entry name" value="6-blade_b-propeller_TolB-like"/>
</dbReference>
<feature type="repeat" description="NHL" evidence="4">
    <location>
        <begin position="161"/>
        <end position="201"/>
    </location>
</feature>
<evidence type="ECO:0000256" key="2">
    <source>
        <dbReference type="ARBA" id="ARBA00022737"/>
    </source>
</evidence>
<dbReference type="EMBL" id="CADCWN010000164">
    <property type="protein sequence ID" value="CAA9572266.1"/>
    <property type="molecule type" value="Genomic_DNA"/>
</dbReference>
<dbReference type="Gene3D" id="2.120.10.30">
    <property type="entry name" value="TolB, C-terminal domain"/>
    <property type="match status" value="2"/>
</dbReference>
<dbReference type="InterPro" id="IPR001258">
    <property type="entry name" value="NHL_repeat"/>
</dbReference>
<protein>
    <recommendedName>
        <fullName evidence="6">Peptidylglycine monooxygenase</fullName>
    </recommendedName>
</protein>
<dbReference type="PROSITE" id="PS51125">
    <property type="entry name" value="NHL"/>
    <property type="match status" value="1"/>
</dbReference>
<keyword evidence="2" id="KW-0677">Repeat</keyword>
<dbReference type="PANTHER" id="PTHR10680:SF38">
    <property type="entry name" value="BLL1368 PROTEIN"/>
    <property type="match status" value="1"/>
</dbReference>
<evidence type="ECO:0008006" key="6">
    <source>
        <dbReference type="Google" id="ProtNLM"/>
    </source>
</evidence>
<evidence type="ECO:0000313" key="5">
    <source>
        <dbReference type="EMBL" id="CAA9572266.1"/>
    </source>
</evidence>
<evidence type="ECO:0000256" key="4">
    <source>
        <dbReference type="PROSITE-ProRule" id="PRU00504"/>
    </source>
</evidence>
<keyword evidence="1" id="KW-0732">Signal</keyword>
<proteinExistence type="predicted"/>
<organism evidence="5">
    <name type="scientific">uncultured Thermomicrobiales bacterium</name>
    <dbReference type="NCBI Taxonomy" id="1645740"/>
    <lineage>
        <taxon>Bacteria</taxon>
        <taxon>Pseudomonadati</taxon>
        <taxon>Thermomicrobiota</taxon>
        <taxon>Thermomicrobia</taxon>
        <taxon>Thermomicrobiales</taxon>
        <taxon>environmental samples</taxon>
    </lineage>
</organism>
<dbReference type="CDD" id="cd14958">
    <property type="entry name" value="NHL_PAL_like"/>
    <property type="match status" value="1"/>
</dbReference>
<gene>
    <name evidence="5" type="ORF">AVDCRST_MAG18-2117</name>
</gene>
<reference evidence="5" key="1">
    <citation type="submission" date="2020-02" db="EMBL/GenBank/DDBJ databases">
        <authorList>
            <person name="Meier V. D."/>
        </authorList>
    </citation>
    <scope>NUCLEOTIDE SEQUENCE</scope>
    <source>
        <strain evidence="5">AVDCRST_MAG18</strain>
    </source>
</reference>
<dbReference type="AlphaFoldDB" id="A0A6J4VAX0"/>